<name>A0A1Z8JQ12_PICKU</name>
<dbReference type="PANTHER" id="PTHR36826:SF1">
    <property type="entry name" value="PROTEIN ECM13"/>
    <property type="match status" value="1"/>
</dbReference>
<dbReference type="AlphaFoldDB" id="A0A1Z8JQ12"/>
<evidence type="ECO:0000256" key="1">
    <source>
        <dbReference type="SAM" id="MobiDB-lite"/>
    </source>
</evidence>
<feature type="compositionally biased region" description="Acidic residues" evidence="1">
    <location>
        <begin position="201"/>
        <end position="216"/>
    </location>
</feature>
<dbReference type="PANTHER" id="PTHR36826">
    <property type="entry name" value="PROTEIN ECM13"/>
    <property type="match status" value="1"/>
</dbReference>
<comment type="caution">
    <text evidence="2">The sequence shown here is derived from an EMBL/GenBank/DDBJ whole genome shotgun (WGS) entry which is preliminary data.</text>
</comment>
<feature type="region of interest" description="Disordered" evidence="1">
    <location>
        <begin position="116"/>
        <end position="137"/>
    </location>
</feature>
<dbReference type="Proteomes" id="UP000195871">
    <property type="component" value="Unassembled WGS sequence"/>
</dbReference>
<evidence type="ECO:0000313" key="3">
    <source>
        <dbReference type="Proteomes" id="UP000195871"/>
    </source>
</evidence>
<proteinExistence type="predicted"/>
<evidence type="ECO:0008006" key="4">
    <source>
        <dbReference type="Google" id="ProtNLM"/>
    </source>
</evidence>
<feature type="compositionally biased region" description="Acidic residues" evidence="1">
    <location>
        <begin position="117"/>
        <end position="131"/>
    </location>
</feature>
<protein>
    <recommendedName>
        <fullName evidence="4">Protein ECM13</fullName>
    </recommendedName>
</protein>
<feature type="region of interest" description="Disordered" evidence="1">
    <location>
        <begin position="197"/>
        <end position="216"/>
    </location>
</feature>
<dbReference type="InterPro" id="IPR037738">
    <property type="entry name" value="Ecm13-like"/>
</dbReference>
<dbReference type="VEuPathDB" id="FungiDB:C5L36_0D04040"/>
<reference evidence="2 3" key="1">
    <citation type="submission" date="2017-05" db="EMBL/GenBank/DDBJ databases">
        <title>The Genome Sequence of Candida krusei Ckrusei653.</title>
        <authorList>
            <person name="Cuomo C."/>
            <person name="Forche A."/>
            <person name="Young S."/>
            <person name="Abouelleil A."/>
            <person name="Cao P."/>
            <person name="Chapman S."/>
            <person name="Cusick C."/>
            <person name="Shea T."/>
            <person name="Nusbaum C."/>
            <person name="Birren B."/>
        </authorList>
    </citation>
    <scope>NUCLEOTIDE SEQUENCE [LARGE SCALE GENOMIC DNA]</scope>
    <source>
        <strain evidence="2 3">Ckrusei653</strain>
    </source>
</reference>
<feature type="compositionally biased region" description="Acidic residues" evidence="1">
    <location>
        <begin position="252"/>
        <end position="266"/>
    </location>
</feature>
<organism evidence="2 3">
    <name type="scientific">Pichia kudriavzevii</name>
    <name type="common">Yeast</name>
    <name type="synonym">Issatchenkia orientalis</name>
    <dbReference type="NCBI Taxonomy" id="4909"/>
    <lineage>
        <taxon>Eukaryota</taxon>
        <taxon>Fungi</taxon>
        <taxon>Dikarya</taxon>
        <taxon>Ascomycota</taxon>
        <taxon>Saccharomycotina</taxon>
        <taxon>Pichiomycetes</taxon>
        <taxon>Pichiales</taxon>
        <taxon>Pichiaceae</taxon>
        <taxon>Pichia</taxon>
    </lineage>
</organism>
<accession>A0A1Z8JQ12</accession>
<feature type="region of interest" description="Disordered" evidence="1">
    <location>
        <begin position="243"/>
        <end position="267"/>
    </location>
</feature>
<dbReference type="EMBL" id="NHMM01000003">
    <property type="protein sequence ID" value="OUT22640.1"/>
    <property type="molecule type" value="Genomic_DNA"/>
</dbReference>
<gene>
    <name evidence="2" type="ORF">CAS74_002384</name>
</gene>
<evidence type="ECO:0000313" key="2">
    <source>
        <dbReference type="EMBL" id="OUT22640.1"/>
    </source>
</evidence>
<sequence length="312" mass="34836">MLSVYPNMSYPSTKIAQAYLLASKVKAKLSQEAVKSDINLHRLVCQANLLDNLIDDLNRYDKTPDPYSSSHKVSYESINTESDPYSLLDVMNDKQNFKSGAISDEDGLKYEIVYTSDDSDSDESDDDEGGDDVFYHDGEDEAITDSSHLGQTEVDICSALDNLNIKAKPGSPIYQIENRCFSNSINRTDDTTVEYTLASSDSEDDSDYSSDSEGDTYEMNSMYALTREHSQDVHFPQFTEVTTEVENRSEENENCTETDSSSDEDLSSLSNCSSVASFDNFEYIENSDLKTLSDLKLSVFSSPQVDSTDEFV</sequence>